<keyword evidence="2" id="KW-1185">Reference proteome</keyword>
<accession>A0A2R8BJT8</accession>
<dbReference type="Proteomes" id="UP000244924">
    <property type="component" value="Unassembled WGS sequence"/>
</dbReference>
<dbReference type="RefSeq" id="WP_108853727.1">
    <property type="nucleotide sequence ID" value="NZ_OMOQ01000002.1"/>
</dbReference>
<sequence>MNEETPITAQLVMKREDGRSILDLKGPVTAASDNLTAGDLAEDRVAEIRKRLSELGFTIEAGNLNTLSVTAPQSHFTDVFGLDAARAVAQGTEAHAARIRPDLEPYVADVFVAPPPEFFP</sequence>
<protein>
    <submittedName>
        <fullName evidence="1">Uncharacterized protein</fullName>
    </submittedName>
</protein>
<dbReference type="EMBL" id="OMOQ01000002">
    <property type="protein sequence ID" value="SPH23634.1"/>
    <property type="molecule type" value="Genomic_DNA"/>
</dbReference>
<reference evidence="1 2" key="1">
    <citation type="submission" date="2018-03" db="EMBL/GenBank/DDBJ databases">
        <authorList>
            <person name="Keele B.F."/>
        </authorList>
    </citation>
    <scope>NUCLEOTIDE SEQUENCE [LARGE SCALE GENOMIC DNA]</scope>
    <source>
        <strain evidence="1 2">CECT 8626</strain>
    </source>
</reference>
<name>A0A2R8BJT8_9RHOB</name>
<evidence type="ECO:0000313" key="1">
    <source>
        <dbReference type="EMBL" id="SPH23634.1"/>
    </source>
</evidence>
<proteinExistence type="predicted"/>
<organism evidence="1 2">
    <name type="scientific">Albidovulum aquaemixtae</name>
    <dbReference type="NCBI Taxonomy" id="1542388"/>
    <lineage>
        <taxon>Bacteria</taxon>
        <taxon>Pseudomonadati</taxon>
        <taxon>Pseudomonadota</taxon>
        <taxon>Alphaproteobacteria</taxon>
        <taxon>Rhodobacterales</taxon>
        <taxon>Paracoccaceae</taxon>
        <taxon>Albidovulum</taxon>
    </lineage>
</organism>
<dbReference type="AlphaFoldDB" id="A0A2R8BJT8"/>
<evidence type="ECO:0000313" key="2">
    <source>
        <dbReference type="Proteomes" id="UP000244924"/>
    </source>
</evidence>
<gene>
    <name evidence="1" type="ORF">DEA8626_02700</name>
</gene>